<gene>
    <name evidence="4" type="ORF">Daesc_003569</name>
</gene>
<dbReference type="AlphaFoldDB" id="A0AAX6MUR4"/>
<keyword evidence="1" id="KW-0863">Zinc-finger</keyword>
<reference evidence="4 5" key="1">
    <citation type="journal article" date="2024" name="Front Chem Biol">
        <title>Unveiling the potential of Daldinia eschscholtzii MFLUCC 19-0629 through bioactivity and bioinformatics studies for enhanced sustainable agriculture production.</title>
        <authorList>
            <person name="Brooks S."/>
            <person name="Weaver J.A."/>
            <person name="Klomchit A."/>
            <person name="Alharthi S.A."/>
            <person name="Onlamun T."/>
            <person name="Nurani R."/>
            <person name="Vong T.K."/>
            <person name="Alberti F."/>
            <person name="Greco C."/>
        </authorList>
    </citation>
    <scope>NUCLEOTIDE SEQUENCE [LARGE SCALE GENOMIC DNA]</scope>
    <source>
        <strain evidence="4">MFLUCC 19-0629</strain>
    </source>
</reference>
<evidence type="ECO:0000256" key="2">
    <source>
        <dbReference type="SAM" id="MobiDB-lite"/>
    </source>
</evidence>
<comment type="caution">
    <text evidence="4">The sequence shown here is derived from an EMBL/GenBank/DDBJ whole genome shotgun (WGS) entry which is preliminary data.</text>
</comment>
<dbReference type="InterPro" id="IPR013087">
    <property type="entry name" value="Znf_C2H2_type"/>
</dbReference>
<evidence type="ECO:0000259" key="3">
    <source>
        <dbReference type="PROSITE" id="PS50157"/>
    </source>
</evidence>
<accession>A0AAX6MUR4</accession>
<feature type="domain" description="C2H2-type" evidence="3">
    <location>
        <begin position="53"/>
        <end position="80"/>
    </location>
</feature>
<name>A0AAX6MUR4_9PEZI</name>
<dbReference type="SUPFAM" id="SSF57667">
    <property type="entry name" value="beta-beta-alpha zinc fingers"/>
    <property type="match status" value="1"/>
</dbReference>
<keyword evidence="1" id="KW-0862">Zinc</keyword>
<protein>
    <recommendedName>
        <fullName evidence="3">C2H2-type domain-containing protein</fullName>
    </recommendedName>
</protein>
<organism evidence="4 5">
    <name type="scientific">Daldinia eschscholtzii</name>
    <dbReference type="NCBI Taxonomy" id="292717"/>
    <lineage>
        <taxon>Eukaryota</taxon>
        <taxon>Fungi</taxon>
        <taxon>Dikarya</taxon>
        <taxon>Ascomycota</taxon>
        <taxon>Pezizomycotina</taxon>
        <taxon>Sordariomycetes</taxon>
        <taxon>Xylariomycetidae</taxon>
        <taxon>Xylariales</taxon>
        <taxon>Hypoxylaceae</taxon>
        <taxon>Daldinia</taxon>
    </lineage>
</organism>
<keyword evidence="5" id="KW-1185">Reference proteome</keyword>
<dbReference type="Proteomes" id="UP001369815">
    <property type="component" value="Unassembled WGS sequence"/>
</dbReference>
<evidence type="ECO:0000313" key="5">
    <source>
        <dbReference type="Proteomes" id="UP001369815"/>
    </source>
</evidence>
<dbReference type="InterPro" id="IPR036236">
    <property type="entry name" value="Znf_C2H2_sf"/>
</dbReference>
<evidence type="ECO:0000256" key="1">
    <source>
        <dbReference type="PROSITE-ProRule" id="PRU00042"/>
    </source>
</evidence>
<dbReference type="EMBL" id="JBANMG010000003">
    <property type="protein sequence ID" value="KAK6955922.1"/>
    <property type="molecule type" value="Genomic_DNA"/>
</dbReference>
<dbReference type="Gene3D" id="3.30.160.60">
    <property type="entry name" value="Classic Zinc Finger"/>
    <property type="match status" value="1"/>
</dbReference>
<proteinExistence type="predicted"/>
<keyword evidence="1" id="KW-0479">Metal-binding</keyword>
<feature type="region of interest" description="Disordered" evidence="2">
    <location>
        <begin position="76"/>
        <end position="114"/>
    </location>
</feature>
<dbReference type="PROSITE" id="PS50157">
    <property type="entry name" value="ZINC_FINGER_C2H2_2"/>
    <property type="match status" value="1"/>
</dbReference>
<dbReference type="GO" id="GO:0008270">
    <property type="term" value="F:zinc ion binding"/>
    <property type="evidence" value="ECO:0007669"/>
    <property type="project" value="UniProtKB-KW"/>
</dbReference>
<sequence>MEPLWISPKLVDDDEMDRQAYSSVCVRIADEASRGLSTWSATLEPVDTKEKPYVCHCGSAYSRRDLLTRHQRITHETLSPRSPDGPPSEDNHQLTAAEEDPPSEDPISSAASIPDMSMNHNIQQHHHHQQQQQQYSNPAHGLAIHTQAVTQPYQLITGQDFYPNGQHYSGFDHFQGIHDFSDPVSLPPEWSPYLHSPGIEQEMVDPALRGSIVDVSSPLSNENFSVHGYNPWMSPTAQKWSN</sequence>
<evidence type="ECO:0000313" key="4">
    <source>
        <dbReference type="EMBL" id="KAK6955922.1"/>
    </source>
</evidence>